<name>A0A645A990_9ZZZZ</name>
<dbReference type="EMBL" id="VSSQ01012541">
    <property type="protein sequence ID" value="MPM49476.1"/>
    <property type="molecule type" value="Genomic_DNA"/>
</dbReference>
<comment type="caution">
    <text evidence="2">The sequence shown here is derived from an EMBL/GenBank/DDBJ whole genome shotgun (WGS) entry which is preliminary data.</text>
</comment>
<gene>
    <name evidence="2" type="ORF">SDC9_96206</name>
</gene>
<evidence type="ECO:0000313" key="2">
    <source>
        <dbReference type="EMBL" id="MPM49476.1"/>
    </source>
</evidence>
<organism evidence="2">
    <name type="scientific">bioreactor metagenome</name>
    <dbReference type="NCBI Taxonomy" id="1076179"/>
    <lineage>
        <taxon>unclassified sequences</taxon>
        <taxon>metagenomes</taxon>
        <taxon>ecological metagenomes</taxon>
    </lineage>
</organism>
<accession>A0A645A990</accession>
<evidence type="ECO:0000256" key="1">
    <source>
        <dbReference type="SAM" id="MobiDB-lite"/>
    </source>
</evidence>
<proteinExistence type="predicted"/>
<sequence>MFEFLQQRGARVAYVHQQDIAYGYRQYTHHWLLLEVARYQSLSRMMAYLHEVKGCRRILLVSGFILSEKGHALTLAYREYCRRHQLAECMAEIPAGKMADPGALSSTWQADYRYDAVILRLPFFRAEHGGLRSQLHIGEKIPVGILDGSTWFDGDRNNFIYSQFDWRQIGCDAAVLLASDTAHRRLCRVYEDTLIDENGHPIANPESFRSSPVGNDQIMKGTD</sequence>
<feature type="region of interest" description="Disordered" evidence="1">
    <location>
        <begin position="201"/>
        <end position="223"/>
    </location>
</feature>
<reference evidence="2" key="1">
    <citation type="submission" date="2019-08" db="EMBL/GenBank/DDBJ databases">
        <authorList>
            <person name="Kucharzyk K."/>
            <person name="Murdoch R.W."/>
            <person name="Higgins S."/>
            <person name="Loffler F."/>
        </authorList>
    </citation>
    <scope>NUCLEOTIDE SEQUENCE</scope>
</reference>
<protein>
    <submittedName>
        <fullName evidence="2">Uncharacterized protein</fullName>
    </submittedName>
</protein>
<dbReference type="AlphaFoldDB" id="A0A645A990"/>